<feature type="transmembrane region" description="Helical" evidence="1">
    <location>
        <begin position="143"/>
        <end position="162"/>
    </location>
</feature>
<dbReference type="Proteomes" id="UP001562065">
    <property type="component" value="Unassembled WGS sequence"/>
</dbReference>
<name>A0ABV4ADJ8_9GAMM</name>
<accession>A0ABV4ADJ8</accession>
<keyword evidence="3" id="KW-1185">Reference proteome</keyword>
<gene>
    <name evidence="2" type="ORF">AB5I84_00965</name>
</gene>
<organism evidence="2 3">
    <name type="scientific">Isoalcanivorax beigongshangi</name>
    <dbReference type="NCBI Taxonomy" id="3238810"/>
    <lineage>
        <taxon>Bacteria</taxon>
        <taxon>Pseudomonadati</taxon>
        <taxon>Pseudomonadota</taxon>
        <taxon>Gammaproteobacteria</taxon>
        <taxon>Oceanospirillales</taxon>
        <taxon>Alcanivoracaceae</taxon>
        <taxon>Isoalcanivorax</taxon>
    </lineage>
</organism>
<evidence type="ECO:0000256" key="1">
    <source>
        <dbReference type="SAM" id="Phobius"/>
    </source>
</evidence>
<keyword evidence="1" id="KW-0472">Membrane</keyword>
<dbReference type="Pfam" id="PF11158">
    <property type="entry name" value="DUF2938"/>
    <property type="match status" value="1"/>
</dbReference>
<feature type="transmembrane region" description="Helical" evidence="1">
    <location>
        <begin position="70"/>
        <end position="90"/>
    </location>
</feature>
<protein>
    <submittedName>
        <fullName evidence="2">DUF2938 family protein</fullName>
    </submittedName>
</protein>
<dbReference type="RefSeq" id="WP_369453959.1">
    <property type="nucleotide sequence ID" value="NZ_JBGCUO010000001.1"/>
</dbReference>
<dbReference type="EMBL" id="JBGCUO010000001">
    <property type="protein sequence ID" value="MEY1660715.1"/>
    <property type="molecule type" value="Genomic_DNA"/>
</dbReference>
<feature type="transmembrane region" description="Helical" evidence="1">
    <location>
        <begin position="7"/>
        <end position="31"/>
    </location>
</feature>
<evidence type="ECO:0000313" key="3">
    <source>
        <dbReference type="Proteomes" id="UP001562065"/>
    </source>
</evidence>
<sequence>MAYLPLLWDALLLGIGATLFMDLAGVAQHLLLRSPLPDYRFVGRWAAYLRQGRWRHALLFNGLPKAHEKVIGWALHYVTGVVFALLLLLWQGRSWLQAPELGSALMVGVATVLVPWCLMQPAWGMGLAARHTPAPWTARRKSLVAHGWYGIGLWCSGSLLALS</sequence>
<evidence type="ECO:0000313" key="2">
    <source>
        <dbReference type="EMBL" id="MEY1660715.1"/>
    </source>
</evidence>
<keyword evidence="1" id="KW-0812">Transmembrane</keyword>
<proteinExistence type="predicted"/>
<comment type="caution">
    <text evidence="2">The sequence shown here is derived from an EMBL/GenBank/DDBJ whole genome shotgun (WGS) entry which is preliminary data.</text>
</comment>
<dbReference type="InterPro" id="IPR021329">
    <property type="entry name" value="DUF2938"/>
</dbReference>
<feature type="transmembrane region" description="Helical" evidence="1">
    <location>
        <begin position="102"/>
        <end position="123"/>
    </location>
</feature>
<reference evidence="2 3" key="1">
    <citation type="submission" date="2024-07" db="EMBL/GenBank/DDBJ databases">
        <authorList>
            <person name="Ren Q."/>
        </authorList>
    </citation>
    <scope>NUCLEOTIDE SEQUENCE [LARGE SCALE GENOMIC DNA]</scope>
    <source>
        <strain evidence="2 3">REN37</strain>
    </source>
</reference>
<keyword evidence="1" id="KW-1133">Transmembrane helix</keyword>